<evidence type="ECO:0000256" key="1">
    <source>
        <dbReference type="SAM" id="MobiDB-lite"/>
    </source>
</evidence>
<dbReference type="PANTHER" id="PTHR33972">
    <property type="entry name" value="EXPRESSED PROTEIN"/>
    <property type="match status" value="1"/>
</dbReference>
<dbReference type="AlphaFoldDB" id="A0A8J4QPZ6"/>
<name>A0A8J4QPZ6_9ROSI</name>
<proteinExistence type="predicted"/>
<dbReference type="PANTHER" id="PTHR33972:SF25">
    <property type="entry name" value="GENOME ASSEMBLY, CHROMOSOME: A06"/>
    <property type="match status" value="1"/>
</dbReference>
<evidence type="ECO:0000313" key="3">
    <source>
        <dbReference type="Proteomes" id="UP000737018"/>
    </source>
</evidence>
<feature type="compositionally biased region" description="Low complexity" evidence="1">
    <location>
        <begin position="68"/>
        <end position="80"/>
    </location>
</feature>
<gene>
    <name evidence="2" type="ORF">CMV_023670</name>
</gene>
<feature type="non-terminal residue" evidence="2">
    <location>
        <position position="1"/>
    </location>
</feature>
<dbReference type="OrthoDB" id="1095098at2759"/>
<accession>A0A8J4QPZ6</accession>
<dbReference type="EMBL" id="JRKL02005366">
    <property type="protein sequence ID" value="KAF3950599.1"/>
    <property type="molecule type" value="Genomic_DNA"/>
</dbReference>
<keyword evidence="3" id="KW-1185">Reference proteome</keyword>
<dbReference type="Proteomes" id="UP000737018">
    <property type="component" value="Unassembled WGS sequence"/>
</dbReference>
<organism evidence="2 3">
    <name type="scientific">Castanea mollissima</name>
    <name type="common">Chinese chestnut</name>
    <dbReference type="NCBI Taxonomy" id="60419"/>
    <lineage>
        <taxon>Eukaryota</taxon>
        <taxon>Viridiplantae</taxon>
        <taxon>Streptophyta</taxon>
        <taxon>Embryophyta</taxon>
        <taxon>Tracheophyta</taxon>
        <taxon>Spermatophyta</taxon>
        <taxon>Magnoliopsida</taxon>
        <taxon>eudicotyledons</taxon>
        <taxon>Gunneridae</taxon>
        <taxon>Pentapetalae</taxon>
        <taxon>rosids</taxon>
        <taxon>fabids</taxon>
        <taxon>Fagales</taxon>
        <taxon>Fagaceae</taxon>
        <taxon>Castanea</taxon>
    </lineage>
</organism>
<protein>
    <submittedName>
        <fullName evidence="2">Uncharacterized protein</fullName>
    </submittedName>
</protein>
<feature type="region of interest" description="Disordered" evidence="1">
    <location>
        <begin position="55"/>
        <end position="81"/>
    </location>
</feature>
<evidence type="ECO:0000313" key="2">
    <source>
        <dbReference type="EMBL" id="KAF3950599.1"/>
    </source>
</evidence>
<sequence length="168" mass="18217">MSNPAVKTNSRFKFNNVQSSPVHLITNPTFHTTPQASPSIKSARLSTSSRLLTLRTQSSKPLLPPNPSAADSTSSSSSSDPLLRKLEDAIHRIIVRRFAPDWLPFLPGSSYWVPPPPHCLNHLVHHFAKQNDVSFASSSSSSVVVGGPTVISTAASQRGWPSSSYFIN</sequence>
<comment type="caution">
    <text evidence="2">The sequence shown here is derived from an EMBL/GenBank/DDBJ whole genome shotgun (WGS) entry which is preliminary data.</text>
</comment>
<reference evidence="2" key="1">
    <citation type="submission" date="2020-03" db="EMBL/GenBank/DDBJ databases">
        <title>Castanea mollissima Vanexum genome sequencing.</title>
        <authorList>
            <person name="Staton M."/>
        </authorList>
    </citation>
    <scope>NUCLEOTIDE SEQUENCE</scope>
    <source>
        <tissue evidence="2">Leaf</tissue>
    </source>
</reference>